<gene>
    <name evidence="1" type="ORF">GCM10007183_16730</name>
    <name evidence="2" type="ORF">SAMEA4412661_00521</name>
</gene>
<dbReference type="EMBL" id="LT906464">
    <property type="protein sequence ID" value="SNW00735.1"/>
    <property type="molecule type" value="Genomic_DNA"/>
</dbReference>
<protein>
    <submittedName>
        <fullName evidence="2">Uncharacterized protein</fullName>
    </submittedName>
</protein>
<sequence length="57" mass="6877">MAKFKVLKTNRDKATRELFKKDETITKSVKYINEHERKLKEAGYELPFFERLDKKGE</sequence>
<accession>A0A240BYK2</accession>
<keyword evidence="4" id="KW-1185">Reference proteome</keyword>
<name>A0A240BYK2_9STAP</name>
<proteinExistence type="predicted"/>
<reference evidence="1" key="4">
    <citation type="submission" date="2024-05" db="EMBL/GenBank/DDBJ databases">
        <authorList>
            <person name="Sun Q."/>
            <person name="Sedlacek I."/>
        </authorList>
    </citation>
    <scope>NUCLEOTIDE SEQUENCE</scope>
    <source>
        <strain evidence="1">CCM 4175</strain>
    </source>
</reference>
<evidence type="ECO:0000313" key="2">
    <source>
        <dbReference type="EMBL" id="SNW00735.1"/>
    </source>
</evidence>
<dbReference type="Proteomes" id="UP000652995">
    <property type="component" value="Unassembled WGS sequence"/>
</dbReference>
<evidence type="ECO:0000313" key="1">
    <source>
        <dbReference type="EMBL" id="GGA93201.1"/>
    </source>
</evidence>
<dbReference type="Proteomes" id="UP000243706">
    <property type="component" value="Chromosome 1"/>
</dbReference>
<reference evidence="4" key="3">
    <citation type="journal article" date="2019" name="Int. J. Syst. Evol. Microbiol.">
        <title>The Global Catalogue of Microorganisms (GCM) 10K type strain sequencing project: providing services to taxonomists for standard genome sequencing and annotation.</title>
        <authorList>
            <consortium name="The Broad Institute Genomics Platform"/>
            <consortium name="The Broad Institute Genome Sequencing Center for Infectious Disease"/>
            <person name="Wu L."/>
            <person name="Ma J."/>
        </authorList>
    </citation>
    <scope>NUCLEOTIDE SEQUENCE [LARGE SCALE GENOMIC DNA]</scope>
    <source>
        <strain evidence="4">CCM 4175</strain>
    </source>
</reference>
<reference evidence="2 3" key="2">
    <citation type="submission" date="2017-06" db="EMBL/GenBank/DDBJ databases">
        <authorList>
            <consortium name="Pathogen Informatics"/>
        </authorList>
    </citation>
    <scope>NUCLEOTIDE SEQUENCE [LARGE SCALE GENOMIC DNA]</scope>
    <source>
        <strain evidence="2 3">NCTC13833</strain>
    </source>
</reference>
<organism evidence="2 3">
    <name type="scientific">Staphylococcus muscae</name>
    <dbReference type="NCBI Taxonomy" id="1294"/>
    <lineage>
        <taxon>Bacteria</taxon>
        <taxon>Bacillati</taxon>
        <taxon>Bacillota</taxon>
        <taxon>Bacilli</taxon>
        <taxon>Bacillales</taxon>
        <taxon>Staphylococcaceae</taxon>
        <taxon>Staphylococcus</taxon>
    </lineage>
</organism>
<dbReference type="RefSeq" id="WP_169712248.1">
    <property type="nucleotide sequence ID" value="NZ_BMCB01000010.1"/>
</dbReference>
<evidence type="ECO:0000313" key="4">
    <source>
        <dbReference type="Proteomes" id="UP000652995"/>
    </source>
</evidence>
<evidence type="ECO:0000313" key="3">
    <source>
        <dbReference type="Proteomes" id="UP000243706"/>
    </source>
</evidence>
<dbReference type="AlphaFoldDB" id="A0A240BYK2"/>
<dbReference type="EMBL" id="BMCB01000010">
    <property type="protein sequence ID" value="GGA93201.1"/>
    <property type="molecule type" value="Genomic_DNA"/>
</dbReference>
<reference evidence="1" key="1">
    <citation type="journal article" date="2014" name="Int. J. Syst. Evol. Microbiol.">
        <title>Complete genome of a new Firmicutes species belonging to the dominant human colonic microbiota ('Ruminococcus bicirculans') reveals two chromosomes and a selective capacity to utilize plant glucans.</title>
        <authorList>
            <consortium name="NISC Comparative Sequencing Program"/>
            <person name="Wegmann U."/>
            <person name="Louis P."/>
            <person name="Goesmann A."/>
            <person name="Henrissat B."/>
            <person name="Duncan S.H."/>
            <person name="Flint H.J."/>
        </authorList>
    </citation>
    <scope>NUCLEOTIDE SEQUENCE</scope>
    <source>
        <strain evidence="1">CCM 4175</strain>
    </source>
</reference>